<sequence length="229" mass="25732">MLPDQRPSSRSPGCAHYKTRAASTPADARSPGRDQKRCEGAGADPAPVRDGVDADGGESGSAQEMAVEYARVREEREWAGEEARRMGSELERGRMERMNGEIMEMRAALERARQVHGGQRKREGEAEREREMSVRAELEMVKAQLETRTKELELEKVLRYNAEKKLRDLQMCLGRAQDASGHRHAGREHSHQAGQRVRVRMHSRWHPRLGPQSLTQTQTLSTSVGAVQA</sequence>
<feature type="region of interest" description="Disordered" evidence="1">
    <location>
        <begin position="1"/>
        <end position="97"/>
    </location>
</feature>
<dbReference type="EMBL" id="BRPK01000015">
    <property type="protein sequence ID" value="GLB44026.1"/>
    <property type="molecule type" value="Genomic_DNA"/>
</dbReference>
<feature type="compositionally biased region" description="Basic and acidic residues" evidence="1">
    <location>
        <begin position="30"/>
        <end position="39"/>
    </location>
</feature>
<evidence type="ECO:0000313" key="2">
    <source>
        <dbReference type="EMBL" id="GLB44026.1"/>
    </source>
</evidence>
<feature type="compositionally biased region" description="Polar residues" evidence="1">
    <location>
        <begin position="1"/>
        <end position="11"/>
    </location>
</feature>
<feature type="compositionally biased region" description="Low complexity" evidence="1">
    <location>
        <begin position="212"/>
        <end position="223"/>
    </location>
</feature>
<name>A0A9P3PZM2_LYOSH</name>
<feature type="region of interest" description="Disordered" evidence="1">
    <location>
        <begin position="112"/>
        <end position="131"/>
    </location>
</feature>
<comment type="caution">
    <text evidence="2">The sequence shown here is derived from an EMBL/GenBank/DDBJ whole genome shotgun (WGS) entry which is preliminary data.</text>
</comment>
<gene>
    <name evidence="2" type="ORF">LshimejAT787_1502100</name>
</gene>
<accession>A0A9P3PZM2</accession>
<organism evidence="2 3">
    <name type="scientific">Lyophyllum shimeji</name>
    <name type="common">Hon-shimeji</name>
    <name type="synonym">Tricholoma shimeji</name>
    <dbReference type="NCBI Taxonomy" id="47721"/>
    <lineage>
        <taxon>Eukaryota</taxon>
        <taxon>Fungi</taxon>
        <taxon>Dikarya</taxon>
        <taxon>Basidiomycota</taxon>
        <taxon>Agaricomycotina</taxon>
        <taxon>Agaricomycetes</taxon>
        <taxon>Agaricomycetidae</taxon>
        <taxon>Agaricales</taxon>
        <taxon>Tricholomatineae</taxon>
        <taxon>Lyophyllaceae</taxon>
        <taxon>Lyophyllum</taxon>
    </lineage>
</organism>
<reference evidence="2" key="1">
    <citation type="submission" date="2022-07" db="EMBL/GenBank/DDBJ databases">
        <title>The genome of Lyophyllum shimeji provides insight into the initial evolution of ectomycorrhizal fungal genome.</title>
        <authorList>
            <person name="Kobayashi Y."/>
            <person name="Shibata T."/>
            <person name="Hirakawa H."/>
            <person name="Shigenobu S."/>
            <person name="Nishiyama T."/>
            <person name="Yamada A."/>
            <person name="Hasebe M."/>
            <person name="Kawaguchi M."/>
        </authorList>
    </citation>
    <scope>NUCLEOTIDE SEQUENCE</scope>
    <source>
        <strain evidence="2">AT787</strain>
    </source>
</reference>
<evidence type="ECO:0000313" key="3">
    <source>
        <dbReference type="Proteomes" id="UP001063166"/>
    </source>
</evidence>
<feature type="compositionally biased region" description="Basic and acidic residues" evidence="1">
    <location>
        <begin position="120"/>
        <end position="131"/>
    </location>
</feature>
<keyword evidence="3" id="KW-1185">Reference proteome</keyword>
<feature type="region of interest" description="Disordered" evidence="1">
    <location>
        <begin position="207"/>
        <end position="229"/>
    </location>
</feature>
<evidence type="ECO:0000256" key="1">
    <source>
        <dbReference type="SAM" id="MobiDB-lite"/>
    </source>
</evidence>
<dbReference type="Proteomes" id="UP001063166">
    <property type="component" value="Unassembled WGS sequence"/>
</dbReference>
<proteinExistence type="predicted"/>
<dbReference type="AlphaFoldDB" id="A0A9P3PZM2"/>
<protein>
    <submittedName>
        <fullName evidence="2">Uncharacterized protein</fullName>
    </submittedName>
</protein>
<feature type="compositionally biased region" description="Basic and acidic residues" evidence="1">
    <location>
        <begin position="70"/>
        <end position="97"/>
    </location>
</feature>